<reference evidence="2 3" key="1">
    <citation type="submission" date="2019-12" db="EMBL/GenBank/DDBJ databases">
        <title>Sequence classification of anaerobic respiratory reductive dehalogenases: First we see many, then we see few.</title>
        <authorList>
            <person name="Molenda O."/>
            <person name="Puentes Jacome L.A."/>
            <person name="Cao X."/>
            <person name="Nesbo C.L."/>
            <person name="Tang S."/>
            <person name="Morson N."/>
            <person name="Patron J."/>
            <person name="Lomheim L."/>
            <person name="Wishart D.S."/>
            <person name="Edwards E.A."/>
        </authorList>
    </citation>
    <scope>NUCLEOTIDE SEQUENCE [LARGE SCALE GENOMIC DNA]</scope>
    <source>
        <strain evidence="2 3">12DCA</strain>
    </source>
</reference>
<proteinExistence type="predicted"/>
<dbReference type="InterPro" id="IPR025736">
    <property type="entry name" value="PucR_C-HTH_dom"/>
</dbReference>
<organism evidence="2 3">
    <name type="scientific">Dehalobacter restrictus</name>
    <dbReference type="NCBI Taxonomy" id="55583"/>
    <lineage>
        <taxon>Bacteria</taxon>
        <taxon>Bacillati</taxon>
        <taxon>Bacillota</taxon>
        <taxon>Clostridia</taxon>
        <taxon>Eubacteriales</taxon>
        <taxon>Desulfitobacteriaceae</taxon>
        <taxon>Dehalobacter</taxon>
    </lineage>
</organism>
<dbReference type="Pfam" id="PF13556">
    <property type="entry name" value="HTH_30"/>
    <property type="match status" value="1"/>
</dbReference>
<accession>A0A857DHW7</accession>
<evidence type="ECO:0000313" key="3">
    <source>
        <dbReference type="Proteomes" id="UP000430508"/>
    </source>
</evidence>
<dbReference type="InterPro" id="IPR051448">
    <property type="entry name" value="CdaR-like_regulators"/>
</dbReference>
<dbReference type="EMBL" id="CP046996">
    <property type="protein sequence ID" value="QHA00291.1"/>
    <property type="molecule type" value="Genomic_DNA"/>
</dbReference>
<sequence length="518" mass="60171">MKINIFILYDELKRYHPQIIADDEFPLNLCGVRRLPLDQKNITTDYLYLLFPEEIPSLDVNPKKLNIVVLGKIDKSTILAYGYQAIIIDGNINSELVFQQIQDIFDKYNCWGETMMEYILQRKSLQIILDKGAEPLSNPIALFDISFKFIGQGGVLNSKTIEGSIWKTAFTKGYAPVDIFPDTYRNMFYEKLEGSDSSFLIRPPKEFQDNCWLLGPVFSQNHLNGFLGATDINCDFTKGECSIVTYFAKMMGIYFENIVETTIPDRDIPYFIDRILSGYSVEEGIVEYYLKKQGWKMNDTFKLFYVSGQDLSKSHQELYFIMFRLKVIFKNCILFRYENGIVVIVKTKENKLVYEGEGEADFKEFEKLLSEMNVNAGISMEFYDFMSIKYAYKQSKAALKEGAPFSHKRYCFFEECYSKHIISSLNESTGLKSLCNQQILKISAYDKKNGDMLLTTLRSYLLSGCNISQTAKNLYIHRNTLMYRINRIEDILETDLREINEEQFLILYITCLILTNKN</sequence>
<feature type="domain" description="PucR C-terminal helix-turn-helix" evidence="1">
    <location>
        <begin position="453"/>
        <end position="500"/>
    </location>
</feature>
<dbReference type="RefSeq" id="WP_019226674.1">
    <property type="nucleotide sequence ID" value="NZ_CP046996.1"/>
</dbReference>
<evidence type="ECO:0000313" key="2">
    <source>
        <dbReference type="EMBL" id="QHA00291.1"/>
    </source>
</evidence>
<dbReference type="Gene3D" id="1.10.10.2840">
    <property type="entry name" value="PucR C-terminal helix-turn-helix domain"/>
    <property type="match status" value="1"/>
</dbReference>
<protein>
    <recommendedName>
        <fullName evidence="1">PucR C-terminal helix-turn-helix domain-containing protein</fullName>
    </recommendedName>
</protein>
<dbReference type="InterPro" id="IPR042070">
    <property type="entry name" value="PucR_C-HTH_sf"/>
</dbReference>
<dbReference type="AlphaFoldDB" id="A0A857DHW7"/>
<name>A0A857DHW7_9FIRM</name>
<dbReference type="PANTHER" id="PTHR33744">
    <property type="entry name" value="CARBOHYDRATE DIACID REGULATOR"/>
    <property type="match status" value="1"/>
</dbReference>
<evidence type="ECO:0000259" key="1">
    <source>
        <dbReference type="Pfam" id="PF13556"/>
    </source>
</evidence>
<dbReference type="Proteomes" id="UP000430508">
    <property type="component" value="Chromosome"/>
</dbReference>
<gene>
    <name evidence="2" type="ORF">GQ588_06395</name>
</gene>